<dbReference type="EMBL" id="OX459957">
    <property type="protein sequence ID" value="CAI9163191.1"/>
    <property type="molecule type" value="Genomic_DNA"/>
</dbReference>
<dbReference type="PANTHER" id="PTHR15453:SF8">
    <property type="entry name" value="TUMOR SUPPRESSOR CANDIDATE 2"/>
    <property type="match status" value="1"/>
</dbReference>
<dbReference type="InterPro" id="IPR029393">
    <property type="entry name" value="FUS1"/>
</dbReference>
<evidence type="ECO:0000313" key="2">
    <source>
        <dbReference type="Proteomes" id="UP001176941"/>
    </source>
</evidence>
<dbReference type="Proteomes" id="UP001176941">
    <property type="component" value="Chromosome 21"/>
</dbReference>
<accession>A0ABN8YRC8</accession>
<gene>
    <name evidence="1" type="ORF">MRATA1EN1_LOCUS12153</name>
</gene>
<dbReference type="PANTHER" id="PTHR15453">
    <property type="entry name" value="TUMOR SUPPRESSOR CANDIDATE 2"/>
    <property type="match status" value="1"/>
</dbReference>
<dbReference type="Pfam" id="PF15000">
    <property type="entry name" value="TUSC2"/>
    <property type="match status" value="1"/>
</dbReference>
<keyword evidence="2" id="KW-1185">Reference proteome</keyword>
<name>A0ABN8YRC8_RANTA</name>
<reference evidence="1" key="1">
    <citation type="submission" date="2023-04" db="EMBL/GenBank/DDBJ databases">
        <authorList>
            <consortium name="ELIXIR-Norway"/>
        </authorList>
    </citation>
    <scope>NUCLEOTIDE SEQUENCE [LARGE SCALE GENOMIC DNA]</scope>
</reference>
<evidence type="ECO:0000313" key="1">
    <source>
        <dbReference type="EMBL" id="CAI9163191.1"/>
    </source>
</evidence>
<sequence length="153" mass="16784">MRTTLGKPVNDKGPIDTCAENILGQKKQQIPEVSVERKRQGCLQATAQAGHGSNGLVRVKLPWGLSCACHPGMGTSGSKARSLWLFALGRGGLGPEVTDQLWGNCKARVVPHFVFMSHSSTFYDKDGDLAHEFLEETIVTKNRQKQAKLRRVN</sequence>
<proteinExistence type="predicted"/>
<organism evidence="1 2">
    <name type="scientific">Rangifer tarandus platyrhynchus</name>
    <name type="common">Svalbard reindeer</name>
    <dbReference type="NCBI Taxonomy" id="3082113"/>
    <lineage>
        <taxon>Eukaryota</taxon>
        <taxon>Metazoa</taxon>
        <taxon>Chordata</taxon>
        <taxon>Craniata</taxon>
        <taxon>Vertebrata</taxon>
        <taxon>Euteleostomi</taxon>
        <taxon>Mammalia</taxon>
        <taxon>Eutheria</taxon>
        <taxon>Laurasiatheria</taxon>
        <taxon>Artiodactyla</taxon>
        <taxon>Ruminantia</taxon>
        <taxon>Pecora</taxon>
        <taxon>Cervidae</taxon>
        <taxon>Odocoileinae</taxon>
        <taxon>Rangifer</taxon>
    </lineage>
</organism>
<protein>
    <submittedName>
        <fullName evidence="1">Uncharacterized protein</fullName>
    </submittedName>
</protein>